<keyword evidence="3" id="KW-1185">Reference proteome</keyword>
<feature type="region of interest" description="Disordered" evidence="1">
    <location>
        <begin position="27"/>
        <end position="50"/>
    </location>
</feature>
<sequence length="199" mass="21252">MTRLTRRTGMRRLAALAFLPLAACIDEPGDGADDGEPDDENGDPAASLTTDVHHVDAWSVGLDWDYRERPGVCLLIEDPDDAVPLLEDVGEGTEAFVRETDFSESALLYVESIGPDACHDRLAFEEFSLEKGTVVGEAAVVGTADDDEVCSTVLTYPRAFVRVTADPLPAAAEITLTDGNGEQGTVRSDDDAVEPDPAD</sequence>
<evidence type="ECO:0000256" key="1">
    <source>
        <dbReference type="SAM" id="MobiDB-lite"/>
    </source>
</evidence>
<evidence type="ECO:0000313" key="3">
    <source>
        <dbReference type="Proteomes" id="UP000198397"/>
    </source>
</evidence>
<organism evidence="2 3">
    <name type="scientific">Halorubrum vacuolatum</name>
    <name type="common">Natronobacterium vacuolatum</name>
    <dbReference type="NCBI Taxonomy" id="63740"/>
    <lineage>
        <taxon>Archaea</taxon>
        <taxon>Methanobacteriati</taxon>
        <taxon>Methanobacteriota</taxon>
        <taxon>Stenosarchaea group</taxon>
        <taxon>Halobacteria</taxon>
        <taxon>Halobacteriales</taxon>
        <taxon>Haloferacaceae</taxon>
        <taxon>Halorubrum</taxon>
    </lineage>
</organism>
<reference evidence="2 3" key="1">
    <citation type="submission" date="2017-06" db="EMBL/GenBank/DDBJ databases">
        <authorList>
            <person name="Kim H.J."/>
            <person name="Triplett B.A."/>
        </authorList>
    </citation>
    <scope>NUCLEOTIDE SEQUENCE [LARGE SCALE GENOMIC DNA]</scope>
    <source>
        <strain evidence="2 3">DSM 8800</strain>
    </source>
</reference>
<feature type="region of interest" description="Disordered" evidence="1">
    <location>
        <begin position="175"/>
        <end position="199"/>
    </location>
</feature>
<feature type="compositionally biased region" description="Polar residues" evidence="1">
    <location>
        <begin position="177"/>
        <end position="186"/>
    </location>
</feature>
<dbReference type="Proteomes" id="UP000198397">
    <property type="component" value="Unassembled WGS sequence"/>
</dbReference>
<accession>A0A238UQL6</accession>
<gene>
    <name evidence="2" type="ORF">SAMN06264855_101247</name>
</gene>
<name>A0A238UQL6_HALVU</name>
<protein>
    <submittedName>
        <fullName evidence="2">Uncharacterized protein</fullName>
    </submittedName>
</protein>
<feature type="compositionally biased region" description="Acidic residues" evidence="1">
    <location>
        <begin position="27"/>
        <end position="42"/>
    </location>
</feature>
<proteinExistence type="predicted"/>
<dbReference type="RefSeq" id="WP_089383228.1">
    <property type="nucleotide sequence ID" value="NZ_FZNQ01000001.1"/>
</dbReference>
<dbReference type="OrthoDB" id="167544at2157"/>
<dbReference type="EMBL" id="FZNQ01000001">
    <property type="protein sequence ID" value="SNR24296.1"/>
    <property type="molecule type" value="Genomic_DNA"/>
</dbReference>
<evidence type="ECO:0000313" key="2">
    <source>
        <dbReference type="EMBL" id="SNR24296.1"/>
    </source>
</evidence>
<dbReference type="AlphaFoldDB" id="A0A238UQL6"/>